<name>A0ABY1QHY4_9BACT</name>
<protein>
    <submittedName>
        <fullName evidence="2">Cellulase (Glycosyl hydrolase family 5)</fullName>
    </submittedName>
</protein>
<accession>A0ABY1QHY4</accession>
<dbReference type="RefSeq" id="WP_283434221.1">
    <property type="nucleotide sequence ID" value="NZ_FXUG01000012.1"/>
</dbReference>
<organism evidence="2 3">
    <name type="scientific">Neorhodopirellula lusitana</name>
    <dbReference type="NCBI Taxonomy" id="445327"/>
    <lineage>
        <taxon>Bacteria</taxon>
        <taxon>Pseudomonadati</taxon>
        <taxon>Planctomycetota</taxon>
        <taxon>Planctomycetia</taxon>
        <taxon>Pirellulales</taxon>
        <taxon>Pirellulaceae</taxon>
        <taxon>Neorhodopirellula</taxon>
    </lineage>
</organism>
<dbReference type="EMBL" id="FXUG01000012">
    <property type="protein sequence ID" value="SMP69680.1"/>
    <property type="molecule type" value="Genomic_DNA"/>
</dbReference>
<dbReference type="InterPro" id="IPR017853">
    <property type="entry name" value="GH"/>
</dbReference>
<keyword evidence="1" id="KW-0732">Signal</keyword>
<gene>
    <name evidence="2" type="ORF">SAMN06265222_11285</name>
</gene>
<reference evidence="2 3" key="1">
    <citation type="submission" date="2017-05" db="EMBL/GenBank/DDBJ databases">
        <authorList>
            <person name="Varghese N."/>
            <person name="Submissions S."/>
        </authorList>
    </citation>
    <scope>NUCLEOTIDE SEQUENCE [LARGE SCALE GENOMIC DNA]</scope>
    <source>
        <strain evidence="2 3">DSM 25457</strain>
    </source>
</reference>
<dbReference type="PANTHER" id="PTHR31451">
    <property type="match status" value="1"/>
</dbReference>
<feature type="chain" id="PRO_5046917871" evidence="1">
    <location>
        <begin position="23"/>
        <end position="589"/>
    </location>
</feature>
<keyword evidence="3" id="KW-1185">Reference proteome</keyword>
<dbReference type="Proteomes" id="UP001158067">
    <property type="component" value="Unassembled WGS sequence"/>
</dbReference>
<evidence type="ECO:0000313" key="2">
    <source>
        <dbReference type="EMBL" id="SMP69680.1"/>
    </source>
</evidence>
<dbReference type="GO" id="GO:0016787">
    <property type="term" value="F:hydrolase activity"/>
    <property type="evidence" value="ECO:0007669"/>
    <property type="project" value="UniProtKB-KW"/>
</dbReference>
<dbReference type="SUPFAM" id="SSF51445">
    <property type="entry name" value="(Trans)glycosidases"/>
    <property type="match status" value="1"/>
</dbReference>
<evidence type="ECO:0000256" key="1">
    <source>
        <dbReference type="SAM" id="SignalP"/>
    </source>
</evidence>
<proteinExistence type="predicted"/>
<comment type="caution">
    <text evidence="2">The sequence shown here is derived from an EMBL/GenBank/DDBJ whole genome shotgun (WGS) entry which is preliminary data.</text>
</comment>
<feature type="signal peptide" evidence="1">
    <location>
        <begin position="1"/>
        <end position="22"/>
    </location>
</feature>
<dbReference type="Gene3D" id="3.20.20.80">
    <property type="entry name" value="Glycosidases"/>
    <property type="match status" value="1"/>
</dbReference>
<keyword evidence="2" id="KW-0378">Hydrolase</keyword>
<sequence length="589" mass="68064">MMLVRSIIWAMLALATTVAAQAATLQKLHVKEGTLYFADGTEALLWGVNFQPSLFWEYRRMARHGLHKPFDMAKYKAMIDEGFDEIQRMDCNLIRIHIATSDITDTEGKLIENQWLDSLDYVIASAEQREIYVSLSFLNNIGAMDGSFVSKNAMKKADWMVDPDFMAMADSYIRQLLNRKNQYSEGQLYKNSPALAIVEPINEPAYFNHQNINEFPQCNEVYRAWLTKFDKQDTKENFLAFRYENTKDYVNRMVKLFRQEEVTAPMAWSLEWPRAIEWTGEDVFCAAADSDAELISICFYPGQFESHNKRGEEMKEVGETNFLPYLQRTYDDRKYHGWLLEDRFKNKARVVYEFETFHNQTSYLYPAMAKLFRSLGIQAASMWTYILPGQAEYTAAPHNLNLKTTPNKAAAFMAAGQVMRSEPRFKQYETTSETDDHFQHASLSYQHGCSAFADDEILIYSETMPDEFSQHLLDGQTDFKRIVGRGDSPWASYGGTGLYFIETTGENRLQIQILPDADFVVPHFRPNKIGKIAVRLSTDQSHTFELKMPGLNDRSKVFQMTTGKREPVIRTPDGLRFEAKPGERYEIER</sequence>
<dbReference type="InterPro" id="IPR045053">
    <property type="entry name" value="MAN-like"/>
</dbReference>
<evidence type="ECO:0000313" key="3">
    <source>
        <dbReference type="Proteomes" id="UP001158067"/>
    </source>
</evidence>